<evidence type="ECO:0000313" key="3">
    <source>
        <dbReference type="Proteomes" id="UP000472266"/>
    </source>
</evidence>
<feature type="compositionally biased region" description="Low complexity" evidence="1">
    <location>
        <begin position="33"/>
        <end position="50"/>
    </location>
</feature>
<feature type="compositionally biased region" description="Polar residues" evidence="1">
    <location>
        <begin position="62"/>
        <end position="89"/>
    </location>
</feature>
<reference evidence="2 3" key="1">
    <citation type="submission" date="2019-11" db="EMBL/GenBank/DDBJ databases">
        <title>Strigops habroptila (kakapo) genome, bStrHab1, primary haplotype, v2.</title>
        <authorList>
            <person name="Jarvis E.D."/>
            <person name="Howard J."/>
            <person name="Rhie A."/>
            <person name="Phillippy A."/>
            <person name="Korlach J."/>
            <person name="Digby A."/>
            <person name="Iorns D."/>
            <person name="Eason D."/>
            <person name="Robertson B."/>
            <person name="Raemaekers T."/>
            <person name="Howe K."/>
            <person name="Lewin H."/>
            <person name="Damas J."/>
            <person name="Hastie A."/>
            <person name="Tracey A."/>
            <person name="Chow W."/>
            <person name="Fedrigo O."/>
        </authorList>
    </citation>
    <scope>NUCLEOTIDE SEQUENCE [LARGE SCALE GENOMIC DNA]</scope>
</reference>
<feature type="region of interest" description="Disordered" evidence="1">
    <location>
        <begin position="290"/>
        <end position="309"/>
    </location>
</feature>
<accession>A0A672UW05</accession>
<sequence>MELPLLHPHQRLTLVPLVPSADMEANNHFTFTSAPAASGPKPASASGDSPFAPSSALGFSPQGKSLNGGMNVNGFSTVSHPSTSGTLAPSSPPAGTQPLRSYDCLWDYAPYPGTGGLKDGRAATPPLFPLNGTEPRSPGHGTNLRAPAQELWGNGTAGPMGLNFDSQELYDSFHEQSFELMQNGPPGFYGAAQPFSLPPEEPGTGDGGTDAAAKEIPAALTENGGGLVGSMELEEAQPGRSRCCGTMAMGAGTAPLALSPSCCYRGCVGSVVPFRPEDVQLQRGCPRRGGAGAGGRVAHRPPAGGCSYPQRGPSGALWVAGHRSRCRGSLRYGRLAARERQVPPWGPPRPARWPLQPPAPPAAHRARLARTARYVPHTGAMGSP</sequence>
<dbReference type="InParanoid" id="A0A672UW05"/>
<name>A0A672UW05_STRHB</name>
<dbReference type="AlphaFoldDB" id="A0A672UW05"/>
<keyword evidence="3" id="KW-1185">Reference proteome</keyword>
<protein>
    <submittedName>
        <fullName evidence="2">Uncharacterized protein</fullName>
    </submittedName>
</protein>
<dbReference type="Ensembl" id="ENSSHBT00005022023.1">
    <property type="protein sequence ID" value="ENSSHBP00005018423.1"/>
    <property type="gene ID" value="ENSSHBG00005015897.1"/>
</dbReference>
<dbReference type="Proteomes" id="UP000472266">
    <property type="component" value="Chromosome 23"/>
</dbReference>
<proteinExistence type="predicted"/>
<dbReference type="GeneTree" id="ENSGT00940000159490"/>
<feature type="compositionally biased region" description="Pro residues" evidence="1">
    <location>
        <begin position="344"/>
        <end position="361"/>
    </location>
</feature>
<evidence type="ECO:0000313" key="2">
    <source>
        <dbReference type="Ensembl" id="ENSSHBP00005018423.1"/>
    </source>
</evidence>
<feature type="region of interest" description="Disordered" evidence="1">
    <location>
        <begin position="341"/>
        <end position="361"/>
    </location>
</feature>
<evidence type="ECO:0000256" key="1">
    <source>
        <dbReference type="SAM" id="MobiDB-lite"/>
    </source>
</evidence>
<feature type="region of interest" description="Disordered" evidence="1">
    <location>
        <begin position="32"/>
        <end position="95"/>
    </location>
</feature>
<organism evidence="2 3">
    <name type="scientific">Strigops habroptila</name>
    <name type="common">Kakapo</name>
    <dbReference type="NCBI Taxonomy" id="2489341"/>
    <lineage>
        <taxon>Eukaryota</taxon>
        <taxon>Metazoa</taxon>
        <taxon>Chordata</taxon>
        <taxon>Craniata</taxon>
        <taxon>Vertebrata</taxon>
        <taxon>Euteleostomi</taxon>
        <taxon>Archelosauria</taxon>
        <taxon>Archosauria</taxon>
        <taxon>Dinosauria</taxon>
        <taxon>Saurischia</taxon>
        <taxon>Theropoda</taxon>
        <taxon>Coelurosauria</taxon>
        <taxon>Aves</taxon>
        <taxon>Neognathae</taxon>
        <taxon>Neoaves</taxon>
        <taxon>Telluraves</taxon>
        <taxon>Australaves</taxon>
        <taxon>Psittaciformes</taxon>
        <taxon>Psittacidae</taxon>
        <taxon>Strigops</taxon>
    </lineage>
</organism>
<reference evidence="2" key="2">
    <citation type="submission" date="2025-08" db="UniProtKB">
        <authorList>
            <consortium name="Ensembl"/>
        </authorList>
    </citation>
    <scope>IDENTIFICATION</scope>
</reference>
<reference evidence="2" key="3">
    <citation type="submission" date="2025-09" db="UniProtKB">
        <authorList>
            <consortium name="Ensembl"/>
        </authorList>
    </citation>
    <scope>IDENTIFICATION</scope>
</reference>